<dbReference type="Gene3D" id="2.60.120.200">
    <property type="match status" value="1"/>
</dbReference>
<comment type="caution">
    <text evidence="3">Lacks conserved residue(s) required for the propagation of feature annotation.</text>
</comment>
<proteinExistence type="predicted"/>
<dbReference type="Gene3D" id="1.10.2000.10">
    <property type="entry name" value="Frizzled cysteine-rich domain"/>
    <property type="match status" value="1"/>
</dbReference>
<dbReference type="Proteomes" id="UP000001554">
    <property type="component" value="Chromosome 14"/>
</dbReference>
<feature type="region of interest" description="Disordered" evidence="4">
    <location>
        <begin position="425"/>
        <end position="448"/>
    </location>
</feature>
<keyword evidence="7" id="KW-1185">Reference proteome</keyword>
<dbReference type="InterPro" id="IPR036790">
    <property type="entry name" value="Frizzled_dom_sf"/>
</dbReference>
<dbReference type="SUPFAM" id="SSF49899">
    <property type="entry name" value="Concanavalin A-like lectins/glucanases"/>
    <property type="match status" value="1"/>
</dbReference>
<sequence length="448" mass="49757">MASGGTQQRRLRAVLAALTALSTVQATRTPRQAAPQCEDIRVPMCRNLPYKQTMYPKGTGNSLGHRTQEDAVRFIAQNQLQRLVESDCSPDLRLFFCSVFVPACTPTGEIVPPCRTLCQATRQSCRLALRRENIRWPRELQCGRYPIPGTGKGCTEGLQSAQHSAGQGGQHQVGLTHLTANDEEPVMVHTMDYLTEFKKPSAELVRGVRGQAVLLRGKFLESDQPLNVCGQKYIFCPDGFAVEFWMKRWLNDRRPHYYLDIGGDRTELARGFTFLRAPDQVDREDQFTVQVSGSRTAQRGRVDIPLQTWTHVAFYWKEGSQLTILVNGTRAGYNFEERRLGPLTRRARASPYRLYYGTSATRPGGMTPSYTALDEVKVWGYARPEEEIKQSLAEFLADTEGGSSTRRIIRPGGGTGIVVGGVTSGGRQTITHGGATGTSGEALLRRRA</sequence>
<dbReference type="GO" id="GO:0017147">
    <property type="term" value="F:Wnt-protein binding"/>
    <property type="evidence" value="ECO:0000318"/>
    <property type="project" value="GO_Central"/>
</dbReference>
<keyword evidence="5" id="KW-0732">Signal</keyword>
<keyword evidence="1" id="KW-0217">Developmental protein</keyword>
<accession>A0A9J7MBM1</accession>
<dbReference type="OrthoDB" id="10053709at2759"/>
<evidence type="ECO:0000256" key="2">
    <source>
        <dbReference type="ARBA" id="ARBA00023157"/>
    </source>
</evidence>
<evidence type="ECO:0000256" key="1">
    <source>
        <dbReference type="ARBA" id="ARBA00022473"/>
    </source>
</evidence>
<dbReference type="GO" id="GO:0042813">
    <property type="term" value="F:Wnt receptor activity"/>
    <property type="evidence" value="ECO:0000318"/>
    <property type="project" value="GO_Central"/>
</dbReference>
<dbReference type="KEGG" id="bfo:118430907"/>
<dbReference type="InterPro" id="IPR015526">
    <property type="entry name" value="Frizzled/SFRP"/>
</dbReference>
<feature type="signal peptide" evidence="5">
    <location>
        <begin position="1"/>
        <end position="26"/>
    </location>
</feature>
<gene>
    <name evidence="8" type="primary">LOC118430907</name>
</gene>
<dbReference type="GO" id="GO:0060070">
    <property type="term" value="P:canonical Wnt signaling pathway"/>
    <property type="evidence" value="ECO:0000318"/>
    <property type="project" value="GO_Central"/>
</dbReference>
<evidence type="ECO:0000256" key="5">
    <source>
        <dbReference type="SAM" id="SignalP"/>
    </source>
</evidence>
<dbReference type="GO" id="GO:0005886">
    <property type="term" value="C:plasma membrane"/>
    <property type="evidence" value="ECO:0000318"/>
    <property type="project" value="GO_Central"/>
</dbReference>
<feature type="domain" description="FZ" evidence="6">
    <location>
        <begin position="32"/>
        <end position="157"/>
    </location>
</feature>
<dbReference type="InterPro" id="IPR020067">
    <property type="entry name" value="Frizzled_dom"/>
</dbReference>
<keyword evidence="2 3" id="KW-1015">Disulfide bond</keyword>
<name>A0A9J7MBM1_BRAFL</name>
<feature type="disulfide bond" evidence="3">
    <location>
        <begin position="118"/>
        <end position="142"/>
    </location>
</feature>
<evidence type="ECO:0000313" key="7">
    <source>
        <dbReference type="Proteomes" id="UP000001554"/>
    </source>
</evidence>
<protein>
    <submittedName>
        <fullName evidence="8">Uncharacterized protein LOC118430907</fullName>
    </submittedName>
</protein>
<reference evidence="7" key="1">
    <citation type="journal article" date="2020" name="Nat. Ecol. Evol.">
        <title>Deeply conserved synteny resolves early events in vertebrate evolution.</title>
        <authorList>
            <person name="Simakov O."/>
            <person name="Marletaz F."/>
            <person name="Yue J.X."/>
            <person name="O'Connell B."/>
            <person name="Jenkins J."/>
            <person name="Brandt A."/>
            <person name="Calef R."/>
            <person name="Tung C.H."/>
            <person name="Huang T.K."/>
            <person name="Schmutz J."/>
            <person name="Satoh N."/>
            <person name="Yu J.K."/>
            <person name="Putnam N.H."/>
            <person name="Green R.E."/>
            <person name="Rokhsar D.S."/>
        </authorList>
    </citation>
    <scope>NUCLEOTIDE SEQUENCE [LARGE SCALE GENOMIC DNA]</scope>
    <source>
        <strain evidence="7">S238N-H82</strain>
    </source>
</reference>
<dbReference type="InterPro" id="IPR013320">
    <property type="entry name" value="ConA-like_dom_sf"/>
</dbReference>
<dbReference type="GO" id="GO:0035567">
    <property type="term" value="P:non-canonical Wnt signaling pathway"/>
    <property type="evidence" value="ECO:0000318"/>
    <property type="project" value="GO_Central"/>
</dbReference>
<dbReference type="AlphaFoldDB" id="A0A9J7MBM1"/>
<evidence type="ECO:0000313" key="8">
    <source>
        <dbReference type="RefSeq" id="XP_035697830.1"/>
    </source>
</evidence>
<evidence type="ECO:0000256" key="3">
    <source>
        <dbReference type="PROSITE-ProRule" id="PRU00090"/>
    </source>
</evidence>
<organism evidence="7 8">
    <name type="scientific">Branchiostoma floridae</name>
    <name type="common">Florida lancelet</name>
    <name type="synonym">Amphioxus</name>
    <dbReference type="NCBI Taxonomy" id="7739"/>
    <lineage>
        <taxon>Eukaryota</taxon>
        <taxon>Metazoa</taxon>
        <taxon>Chordata</taxon>
        <taxon>Cephalochordata</taxon>
        <taxon>Leptocardii</taxon>
        <taxon>Amphioxiformes</taxon>
        <taxon>Branchiostomatidae</taxon>
        <taxon>Branchiostoma</taxon>
    </lineage>
</organism>
<feature type="chain" id="PRO_5039912195" evidence="5">
    <location>
        <begin position="27"/>
        <end position="448"/>
    </location>
</feature>
<dbReference type="SUPFAM" id="SSF63501">
    <property type="entry name" value="Frizzled cysteine-rich domain"/>
    <property type="match status" value="1"/>
</dbReference>
<reference evidence="8" key="2">
    <citation type="submission" date="2025-08" db="UniProtKB">
        <authorList>
            <consortium name="RefSeq"/>
        </authorList>
    </citation>
    <scope>IDENTIFICATION</scope>
    <source>
        <strain evidence="8">S238N-H82</strain>
        <tissue evidence="8">Testes</tissue>
    </source>
</reference>
<dbReference type="PANTHER" id="PTHR11309">
    <property type="entry name" value="FRIZZLED"/>
    <property type="match status" value="1"/>
</dbReference>
<dbReference type="Pfam" id="PF13385">
    <property type="entry name" value="Laminin_G_3"/>
    <property type="match status" value="1"/>
</dbReference>
<dbReference type="Pfam" id="PF01392">
    <property type="entry name" value="Fz"/>
    <property type="match status" value="1"/>
</dbReference>
<dbReference type="RefSeq" id="XP_035697830.1">
    <property type="nucleotide sequence ID" value="XM_035841937.1"/>
</dbReference>
<dbReference type="PROSITE" id="PS50038">
    <property type="entry name" value="FZ"/>
    <property type="match status" value="1"/>
</dbReference>
<dbReference type="GeneID" id="118430907"/>
<dbReference type="SMART" id="SM00063">
    <property type="entry name" value="FRI"/>
    <property type="match status" value="1"/>
</dbReference>
<dbReference type="PANTHER" id="PTHR11309:SF126">
    <property type="entry name" value="FRIZZLED-2"/>
    <property type="match status" value="1"/>
</dbReference>
<evidence type="ECO:0000259" key="6">
    <source>
        <dbReference type="PROSITE" id="PS50038"/>
    </source>
</evidence>
<evidence type="ECO:0000256" key="4">
    <source>
        <dbReference type="SAM" id="MobiDB-lite"/>
    </source>
</evidence>